<dbReference type="AlphaFoldDB" id="E3CW80"/>
<dbReference type="EMBL" id="CM001022">
    <property type="protein sequence ID" value="EFQ23332.1"/>
    <property type="molecule type" value="Genomic_DNA"/>
</dbReference>
<sequence>MFDMTWTGRVRFGAGVSAQVGELLRSLGAERVVVVTDENMERLGTADRICAHLEAAEVHSCVFAGVEPEPSVETTDAVAELAREHDCQAVVGLGGGSCMDVAKAVSILITNQGSAAAYQGQGLVKVPGVPKVMIPTTAGTGSEVTSTAVLSRKGDGFKGSISDDRLRPDYSFLDPELTFTMPPKVTASTGMDALVHALEGYTGRQASPFSDLFAREALTRIGKWLRIATWNGKDLEARSEMLLASFYAGVTLANAGVGACHALAYPLGGSFGVGHGCCNALMLPYVVRYNVPARSDRYAQAAAWLGLGTEGWPDREAALACAEGLEDLVEDLSLPRKLSALKAGIEEKHFDALAEVALGMADFLENNPRPLDKKACIVLYKEAF</sequence>
<dbReference type="Pfam" id="PF00465">
    <property type="entry name" value="Fe-ADH"/>
    <property type="match status" value="1"/>
</dbReference>
<dbReference type="HOGENOM" id="CLU_007207_0_0_0"/>
<dbReference type="FunFam" id="1.20.1090.10:FF:000001">
    <property type="entry name" value="Aldehyde-alcohol dehydrogenase"/>
    <property type="match status" value="1"/>
</dbReference>
<accession>E3CW80</accession>
<feature type="domain" description="Fe-containing alcohol dehydrogenase-like C-terminal" evidence="5">
    <location>
        <begin position="186"/>
        <end position="384"/>
    </location>
</feature>
<dbReference type="RefSeq" id="WP_006300507.1">
    <property type="nucleotide sequence ID" value="NZ_CM001022.1"/>
</dbReference>
<dbReference type="PANTHER" id="PTHR11496">
    <property type="entry name" value="ALCOHOL DEHYDROGENASE"/>
    <property type="match status" value="1"/>
</dbReference>
<protein>
    <submittedName>
        <fullName evidence="6">Iron-containing alcohol dehydrogenase</fullName>
    </submittedName>
</protein>
<dbReference type="InterPro" id="IPR039697">
    <property type="entry name" value="Alcohol_dehydrogenase_Fe"/>
</dbReference>
<evidence type="ECO:0000313" key="7">
    <source>
        <dbReference type="Proteomes" id="UP000005096"/>
    </source>
</evidence>
<name>E3CW80_9BACT</name>
<dbReference type="Pfam" id="PF25137">
    <property type="entry name" value="ADH_Fe_C"/>
    <property type="match status" value="1"/>
</dbReference>
<dbReference type="SUPFAM" id="SSF56796">
    <property type="entry name" value="Dehydroquinate synthase-like"/>
    <property type="match status" value="1"/>
</dbReference>
<keyword evidence="7" id="KW-1185">Reference proteome</keyword>
<dbReference type="FunFam" id="3.40.50.1970:FF:000003">
    <property type="entry name" value="Alcohol dehydrogenase, iron-containing"/>
    <property type="match status" value="1"/>
</dbReference>
<dbReference type="GO" id="GO:0004022">
    <property type="term" value="F:alcohol dehydrogenase (NAD+) activity"/>
    <property type="evidence" value="ECO:0007669"/>
    <property type="project" value="TreeGrafter"/>
</dbReference>
<evidence type="ECO:0000259" key="5">
    <source>
        <dbReference type="Pfam" id="PF25137"/>
    </source>
</evidence>
<evidence type="ECO:0000313" key="6">
    <source>
        <dbReference type="EMBL" id="EFQ23332.1"/>
    </source>
</evidence>
<evidence type="ECO:0000256" key="1">
    <source>
        <dbReference type="ARBA" id="ARBA00007358"/>
    </source>
</evidence>
<keyword evidence="2" id="KW-0560">Oxidoreductase</keyword>
<keyword evidence="3" id="KW-0520">NAD</keyword>
<dbReference type="PaxDb" id="584708-Apau_0904"/>
<dbReference type="Gene3D" id="1.20.1090.10">
    <property type="entry name" value="Dehydroquinate synthase-like - alpha domain"/>
    <property type="match status" value="1"/>
</dbReference>
<evidence type="ECO:0000259" key="4">
    <source>
        <dbReference type="Pfam" id="PF00465"/>
    </source>
</evidence>
<dbReference type="CDD" id="cd08551">
    <property type="entry name" value="Fe-ADH"/>
    <property type="match status" value="1"/>
</dbReference>
<dbReference type="PROSITE" id="PS00060">
    <property type="entry name" value="ADH_IRON_2"/>
    <property type="match status" value="1"/>
</dbReference>
<dbReference type="Gene3D" id="3.40.50.1970">
    <property type="match status" value="1"/>
</dbReference>
<dbReference type="PROSITE" id="PS00913">
    <property type="entry name" value="ADH_IRON_1"/>
    <property type="match status" value="1"/>
</dbReference>
<dbReference type="eggNOG" id="COG1454">
    <property type="taxonomic scope" value="Bacteria"/>
</dbReference>
<feature type="domain" description="Alcohol dehydrogenase iron-type/glycerol dehydrogenase GldA" evidence="4">
    <location>
        <begin position="9"/>
        <end position="175"/>
    </location>
</feature>
<dbReference type="PANTHER" id="PTHR11496:SF102">
    <property type="entry name" value="ALCOHOL DEHYDROGENASE 4"/>
    <property type="match status" value="1"/>
</dbReference>
<dbReference type="InterPro" id="IPR001670">
    <property type="entry name" value="ADH_Fe/GldA"/>
</dbReference>
<dbReference type="OrthoDB" id="9815791at2"/>
<evidence type="ECO:0000256" key="2">
    <source>
        <dbReference type="ARBA" id="ARBA00023002"/>
    </source>
</evidence>
<dbReference type="Proteomes" id="UP000005096">
    <property type="component" value="Chromosome"/>
</dbReference>
<reference evidence="6 7" key="1">
    <citation type="journal article" date="2010" name="Stand. Genomic Sci.">
        <title>Non-contiguous finished genome sequence of Aminomonas paucivorans type strain (GLU-3).</title>
        <authorList>
            <person name="Pitluck S."/>
            <person name="Yasawong M."/>
            <person name="Held B."/>
            <person name="Lapidus A."/>
            <person name="Nolan M."/>
            <person name="Copeland A."/>
            <person name="Lucas S."/>
            <person name="Del Rio T.G."/>
            <person name="Tice H."/>
            <person name="Cheng J.F."/>
            <person name="Chertkov O."/>
            <person name="Goodwin L."/>
            <person name="Tapia R."/>
            <person name="Han C."/>
            <person name="Liolios K."/>
            <person name="Ivanova N."/>
            <person name="Mavromatis K."/>
            <person name="Ovchinnikova G."/>
            <person name="Pati A."/>
            <person name="Chen A."/>
            <person name="Palaniappan K."/>
            <person name="Land M."/>
            <person name="Hauser L."/>
            <person name="Chang Y.J."/>
            <person name="Jeffries C.D."/>
            <person name="Pukall R."/>
            <person name="Spring S."/>
            <person name="Rohde M."/>
            <person name="Sikorski J."/>
            <person name="Goker M."/>
            <person name="Woyke T."/>
            <person name="Bristow J."/>
            <person name="Eisen J.A."/>
            <person name="Markowitz V."/>
            <person name="Hugenholtz P."/>
            <person name="Kyrpides N.C."/>
            <person name="Klenk H.P."/>
        </authorList>
    </citation>
    <scope>NUCLEOTIDE SEQUENCE [LARGE SCALE GENOMIC DNA]</scope>
    <source>
        <strain evidence="6 7">DSM 12260</strain>
    </source>
</reference>
<organism evidence="6 7">
    <name type="scientific">Aminomonas paucivorans DSM 12260</name>
    <dbReference type="NCBI Taxonomy" id="584708"/>
    <lineage>
        <taxon>Bacteria</taxon>
        <taxon>Thermotogati</taxon>
        <taxon>Synergistota</taxon>
        <taxon>Synergistia</taxon>
        <taxon>Synergistales</taxon>
        <taxon>Synergistaceae</taxon>
        <taxon>Aminomonas</taxon>
    </lineage>
</organism>
<gene>
    <name evidence="6" type="ORF">Apau_0904</name>
</gene>
<dbReference type="InterPro" id="IPR056798">
    <property type="entry name" value="ADH_Fe_C"/>
</dbReference>
<dbReference type="InterPro" id="IPR018211">
    <property type="entry name" value="ADH_Fe_CS"/>
</dbReference>
<proteinExistence type="inferred from homology"/>
<evidence type="ECO:0000256" key="3">
    <source>
        <dbReference type="ARBA" id="ARBA00023027"/>
    </source>
</evidence>
<dbReference type="STRING" id="584708.Apau_0904"/>
<comment type="similarity">
    <text evidence="1">Belongs to the iron-containing alcohol dehydrogenase family.</text>
</comment>
<dbReference type="GO" id="GO:0046872">
    <property type="term" value="F:metal ion binding"/>
    <property type="evidence" value="ECO:0007669"/>
    <property type="project" value="InterPro"/>
</dbReference>